<evidence type="ECO:0000313" key="3">
    <source>
        <dbReference type="EMBL" id="SVD77452.1"/>
    </source>
</evidence>
<accession>A0A382Y281</accession>
<dbReference type="SUPFAM" id="SSF51735">
    <property type="entry name" value="NAD(P)-binding Rossmann-fold domains"/>
    <property type="match status" value="1"/>
</dbReference>
<dbReference type="InterPro" id="IPR002347">
    <property type="entry name" value="SDR_fam"/>
</dbReference>
<dbReference type="InterPro" id="IPR036291">
    <property type="entry name" value="NAD(P)-bd_dom_sf"/>
</dbReference>
<feature type="non-terminal residue" evidence="3">
    <location>
        <position position="124"/>
    </location>
</feature>
<evidence type="ECO:0008006" key="4">
    <source>
        <dbReference type="Google" id="ProtNLM"/>
    </source>
</evidence>
<dbReference type="AlphaFoldDB" id="A0A382Y281"/>
<dbReference type="PANTHER" id="PTHR43669">
    <property type="entry name" value="5-KETO-D-GLUCONATE 5-REDUCTASE"/>
    <property type="match status" value="1"/>
</dbReference>
<proteinExistence type="inferred from homology"/>
<protein>
    <recommendedName>
        <fullName evidence="4">D-mannonate oxidoreductase</fullName>
    </recommendedName>
</protein>
<keyword evidence="2" id="KW-0560">Oxidoreductase</keyword>
<comment type="similarity">
    <text evidence="1">Belongs to the short-chain dehydrogenases/reductases (SDR) family.</text>
</comment>
<dbReference type="Pfam" id="PF00106">
    <property type="entry name" value="adh_short"/>
    <property type="match status" value="1"/>
</dbReference>
<evidence type="ECO:0000256" key="1">
    <source>
        <dbReference type="ARBA" id="ARBA00006484"/>
    </source>
</evidence>
<name>A0A382Y281_9ZZZZ</name>
<dbReference type="Gene3D" id="3.40.50.720">
    <property type="entry name" value="NAD(P)-binding Rossmann-like Domain"/>
    <property type="match status" value="1"/>
</dbReference>
<dbReference type="EMBL" id="UINC01172394">
    <property type="protein sequence ID" value="SVD77452.1"/>
    <property type="molecule type" value="Genomic_DNA"/>
</dbReference>
<reference evidence="3" key="1">
    <citation type="submission" date="2018-05" db="EMBL/GenBank/DDBJ databases">
        <authorList>
            <person name="Lanie J.A."/>
            <person name="Ng W.-L."/>
            <person name="Kazmierczak K.M."/>
            <person name="Andrzejewski T.M."/>
            <person name="Davidsen T.M."/>
            <person name="Wayne K.J."/>
            <person name="Tettelin H."/>
            <person name="Glass J.I."/>
            <person name="Rusch D."/>
            <person name="Podicherti R."/>
            <person name="Tsui H.-C.T."/>
            <person name="Winkler M.E."/>
        </authorList>
    </citation>
    <scope>NUCLEOTIDE SEQUENCE</scope>
</reference>
<organism evidence="3">
    <name type="scientific">marine metagenome</name>
    <dbReference type="NCBI Taxonomy" id="408172"/>
    <lineage>
        <taxon>unclassified sequences</taxon>
        <taxon>metagenomes</taxon>
        <taxon>ecological metagenomes</taxon>
    </lineage>
</organism>
<gene>
    <name evidence="3" type="ORF">METZ01_LOCUS430306</name>
</gene>
<dbReference type="GO" id="GO:0016491">
    <property type="term" value="F:oxidoreductase activity"/>
    <property type="evidence" value="ECO:0007669"/>
    <property type="project" value="UniProtKB-KW"/>
</dbReference>
<dbReference type="PANTHER" id="PTHR43669:SF14">
    <property type="entry name" value="OXIDOREDUCTASE"/>
    <property type="match status" value="1"/>
</dbReference>
<sequence length="124" mass="12535">MMADFSQFSLEGKTAVLVGGGGAIGMAAARGLATIGAHAVVCDVTQEKADQGAKKLKDDGLSVSGLAVDALSKGSLTACRDSVVAEYGTVDILVNLVGGNLPEASTTDGRTFFDLPIDAFDKAI</sequence>
<evidence type="ECO:0000256" key="2">
    <source>
        <dbReference type="ARBA" id="ARBA00023002"/>
    </source>
</evidence>